<dbReference type="WBParaSite" id="RSKR_0000389800.1">
    <property type="protein sequence ID" value="RSKR_0000389800.1"/>
    <property type="gene ID" value="RSKR_0000389800"/>
</dbReference>
<reference evidence="2" key="1">
    <citation type="submission" date="2016-11" db="UniProtKB">
        <authorList>
            <consortium name="WormBaseParasite"/>
        </authorList>
    </citation>
    <scope>IDENTIFICATION</scope>
    <source>
        <strain evidence="2">KR3021</strain>
    </source>
</reference>
<protein>
    <submittedName>
        <fullName evidence="2">Transposase</fullName>
    </submittedName>
</protein>
<name>A0AC35TT43_9BILA</name>
<accession>A0AC35TT43</accession>
<evidence type="ECO:0000313" key="2">
    <source>
        <dbReference type="WBParaSite" id="RSKR_0000389800.1"/>
    </source>
</evidence>
<proteinExistence type="predicted"/>
<evidence type="ECO:0000313" key="1">
    <source>
        <dbReference type="Proteomes" id="UP000095286"/>
    </source>
</evidence>
<sequence>MSTAPKKTPTVVGDQNGDVLDGNKNVRFVMSPDKWIGTLECLNKQVFYFGLLPRDDIKEILTKGVN</sequence>
<dbReference type="Proteomes" id="UP000095286">
    <property type="component" value="Unplaced"/>
</dbReference>
<organism evidence="1 2">
    <name type="scientific">Rhabditophanes sp. KR3021</name>
    <dbReference type="NCBI Taxonomy" id="114890"/>
    <lineage>
        <taxon>Eukaryota</taxon>
        <taxon>Metazoa</taxon>
        <taxon>Ecdysozoa</taxon>
        <taxon>Nematoda</taxon>
        <taxon>Chromadorea</taxon>
        <taxon>Rhabditida</taxon>
        <taxon>Tylenchina</taxon>
        <taxon>Panagrolaimomorpha</taxon>
        <taxon>Strongyloidoidea</taxon>
        <taxon>Alloionematidae</taxon>
        <taxon>Rhabditophanes</taxon>
    </lineage>
</organism>